<sequence length="243" mass="25801">MAAEKTTCGSGINGQLEGSVQQQLGDGYEVMGSIRPSDANSSPPGGALHGFLAVEESKSPFIVLKEPGTPLRGGTVNLILSLGKTGESVEEAEVPEPIHRVSTYLHVKENKGTSPVYENISLPHLTAKAKGPTSSSSSSRSSSSASPLKASSSSLIGSLKSKSMKRKRKEDVRRHTIQRITGPELRESTPASAGERHVHSTNTWPLKERKRKDARETAVSSGAEGHEYESNPVARGIGDEHIG</sequence>
<dbReference type="AlphaFoldDB" id="A0A0N8K3E0"/>
<name>A0A0N8K3E0_SCLFO</name>
<feature type="region of interest" description="Disordered" evidence="1">
    <location>
        <begin position="127"/>
        <end position="243"/>
    </location>
</feature>
<feature type="region of interest" description="Disordered" evidence="1">
    <location>
        <begin position="1"/>
        <end position="49"/>
    </location>
</feature>
<dbReference type="EMBL" id="JARO02000014">
    <property type="protein sequence ID" value="KPP80273.1"/>
    <property type="molecule type" value="Genomic_DNA"/>
</dbReference>
<feature type="compositionally biased region" description="Low complexity" evidence="1">
    <location>
        <begin position="134"/>
        <end position="161"/>
    </location>
</feature>
<gene>
    <name evidence="2" type="ORF">Z043_100089</name>
</gene>
<dbReference type="STRING" id="113540.ENSSFOP00015012408"/>
<protein>
    <submittedName>
        <fullName evidence="2">Uncharacterized protein</fullName>
    </submittedName>
</protein>
<reference evidence="2 3" key="1">
    <citation type="submission" date="2015-08" db="EMBL/GenBank/DDBJ databases">
        <title>The genome of the Asian arowana (Scleropages formosus).</title>
        <authorList>
            <person name="Tan M.H."/>
            <person name="Gan H.M."/>
            <person name="Croft L.J."/>
            <person name="Austin C.M."/>
        </authorList>
    </citation>
    <scope>NUCLEOTIDE SEQUENCE [LARGE SCALE GENOMIC DNA]</scope>
    <source>
        <strain evidence="2">Aro1</strain>
    </source>
</reference>
<proteinExistence type="predicted"/>
<dbReference type="Proteomes" id="UP000034805">
    <property type="component" value="Unassembled WGS sequence"/>
</dbReference>
<accession>A0A0N8K3E0</accession>
<feature type="non-terminal residue" evidence="2">
    <location>
        <position position="243"/>
    </location>
</feature>
<comment type="caution">
    <text evidence="2">The sequence shown here is derived from an EMBL/GenBank/DDBJ whole genome shotgun (WGS) entry which is preliminary data.</text>
</comment>
<organism evidence="2 3">
    <name type="scientific">Scleropages formosus</name>
    <name type="common">Asian bonytongue</name>
    <name type="synonym">Osteoglossum formosum</name>
    <dbReference type="NCBI Taxonomy" id="113540"/>
    <lineage>
        <taxon>Eukaryota</taxon>
        <taxon>Metazoa</taxon>
        <taxon>Chordata</taxon>
        <taxon>Craniata</taxon>
        <taxon>Vertebrata</taxon>
        <taxon>Euteleostomi</taxon>
        <taxon>Actinopterygii</taxon>
        <taxon>Neopterygii</taxon>
        <taxon>Teleostei</taxon>
        <taxon>Osteoglossocephala</taxon>
        <taxon>Osteoglossomorpha</taxon>
        <taxon>Osteoglossiformes</taxon>
        <taxon>Osteoglossidae</taxon>
        <taxon>Scleropages</taxon>
    </lineage>
</organism>
<evidence type="ECO:0000313" key="2">
    <source>
        <dbReference type="EMBL" id="KPP80273.1"/>
    </source>
</evidence>
<evidence type="ECO:0000313" key="3">
    <source>
        <dbReference type="Proteomes" id="UP000034805"/>
    </source>
</evidence>
<evidence type="ECO:0000256" key="1">
    <source>
        <dbReference type="SAM" id="MobiDB-lite"/>
    </source>
</evidence>